<accession>A0ABW5UL27</accession>
<feature type="compositionally biased region" description="Gly residues" evidence="1">
    <location>
        <begin position="1241"/>
        <end position="1253"/>
    </location>
</feature>
<evidence type="ECO:0000313" key="4">
    <source>
        <dbReference type="Proteomes" id="UP001597463"/>
    </source>
</evidence>
<evidence type="ECO:0000256" key="1">
    <source>
        <dbReference type="SAM" id="MobiDB-lite"/>
    </source>
</evidence>
<comment type="caution">
    <text evidence="3">The sequence shown here is derived from an EMBL/GenBank/DDBJ whole genome shotgun (WGS) entry which is preliminary data.</text>
</comment>
<evidence type="ECO:0000259" key="2">
    <source>
        <dbReference type="Pfam" id="PF20155"/>
    </source>
</evidence>
<dbReference type="RefSeq" id="WP_066481764.1">
    <property type="nucleotide sequence ID" value="NZ_BCNT01000016.1"/>
</dbReference>
<feature type="region of interest" description="Disordered" evidence="1">
    <location>
        <begin position="1226"/>
        <end position="1269"/>
    </location>
</feature>
<gene>
    <name evidence="3" type="ORF">ACFSW6_09340</name>
</gene>
<sequence length="1317" mass="137915">MADPKIKYDIEAAVKGASDADALATAVKNVGDLLEGDLKQGAQEAAAALEALGSKQRALSSFGDLRREVQSLSTELDASTKHVDSLGRELDTAAAKTKELAAAEATAAQATQASQQALASKRAALRSLRDETGSSARRTDEYRAAVDGLKQGISAASKELKEKQQALSLAARAAQQGVNAEAALRKEYELAIGSAARLSGQLRTKNAALQESRSALENMGLSTANLAQQEKALQAAVAQLRAEVLAMVPAYQQAANASTASTQVQAQNQRTLREGMTSISVQLQRVQQIASAALAGSYFGGLIKDVATTADAFKNLEDRVKLATGAGPQFERSMAGVEAVALKTYTSLESTGTLFTRLAKASEEGGMAAEQAQRRALSLATTINQSTQLASSSAQSSAAALQQLIQGLQSGVLRGEEFNSVMEQAPRLAQALANGLGVTTGELRKLAESGFLTAETVMRALESQSQTVAREFESLRPTVGRALENLSTQWSIYVGQADKGLISTENAAKVINALGNNLDLVVSTLTAAGKAWAAIKISGLVADFTRWATATLSATKGLEANTAAAGRNTVAQQANTAAHAQNTAAQTANTAATAANTAARAANAKVWGEIGAFTRAAGAAQANVNSAVNAGTTAIVAKTGALGTLGKGLLGATRLLGGPVGLVVNLVLFREELKRGTQAVTDWVFSFTPAGKQLQAAEKALRDQEAALKASTEAAKIHAESIQRNAALYDAARSRMFDLGKEATGMVAKFDQLRQGGDSAADAIAKIGKDFDLSNAAGIRSATAVLDKLVADGKLAAGEFDAAWSTMLAGQDLAKFEVLARQAFASAGREAEKLRQQIDDAVAKGAPPEVVAGLRERLQGAIAAAGRESERLGVMMDQSLREAVRRTGLDFTDLQGRITAISRSAINDLDAVVGGLDRLKAMGVDTGRVLEASFVKAINTADSEQALTEVTSRVEELRGKLGERVANGLLDQAKDKLDALKQAADAAKPGINSLAEALTQLGVKTDQSLKDVAAKSKEAFDFAADSGKASARELSEAFKKAAEDAIAANKGVAPEWVKAQAAVRGWRVEVDQAGKATLVSVNDAKKALDGLNGSAGNVGRGFASMRDQAVAALQAMGIAADQVSEKVQRLVQDGQMLTAAFEQRKENWGREMDASKFMNRGNTNPVDQVPTFNSRAEGEAWWQAWTERYQRDNPFSVKSGGQLGNYMYDLTKFEFDREMDALAQREAMEKARADAQRGQVGAPGGTGGTGGKPGAPAPAPAPAPGGGGQQVDRIVNLYIGNSQAYPVPTNQAGQWGLESASREFMRQLELAKQQTGH</sequence>
<dbReference type="EMBL" id="JBHUMV010000003">
    <property type="protein sequence ID" value="MFD2754292.1"/>
    <property type="molecule type" value="Genomic_DNA"/>
</dbReference>
<feature type="domain" description="Tape measure protein N-terminal" evidence="2">
    <location>
        <begin position="305"/>
        <end position="499"/>
    </location>
</feature>
<name>A0ABW5UL27_9BURK</name>
<proteinExistence type="predicted"/>
<dbReference type="Pfam" id="PF20155">
    <property type="entry name" value="TMP_3"/>
    <property type="match status" value="1"/>
</dbReference>
<dbReference type="InterPro" id="IPR013491">
    <property type="entry name" value="Tape_meas_N"/>
</dbReference>
<dbReference type="NCBIfam" id="TIGR02675">
    <property type="entry name" value="tape_meas_nterm"/>
    <property type="match status" value="1"/>
</dbReference>
<protein>
    <submittedName>
        <fullName evidence="3">Tape measure protein</fullName>
    </submittedName>
</protein>
<reference evidence="4" key="1">
    <citation type="journal article" date="2019" name="Int. J. Syst. Evol. Microbiol.">
        <title>The Global Catalogue of Microorganisms (GCM) 10K type strain sequencing project: providing services to taxonomists for standard genome sequencing and annotation.</title>
        <authorList>
            <consortium name="The Broad Institute Genomics Platform"/>
            <consortium name="The Broad Institute Genome Sequencing Center for Infectious Disease"/>
            <person name="Wu L."/>
            <person name="Ma J."/>
        </authorList>
    </citation>
    <scope>NUCLEOTIDE SEQUENCE [LARGE SCALE GENOMIC DNA]</scope>
    <source>
        <strain evidence="4">TISTR 1906</strain>
    </source>
</reference>
<evidence type="ECO:0000313" key="3">
    <source>
        <dbReference type="EMBL" id="MFD2754292.1"/>
    </source>
</evidence>
<dbReference type="Proteomes" id="UP001597463">
    <property type="component" value="Unassembled WGS sequence"/>
</dbReference>
<organism evidence="3 4">
    <name type="scientific">Comamonas terrae</name>
    <dbReference type="NCBI Taxonomy" id="673548"/>
    <lineage>
        <taxon>Bacteria</taxon>
        <taxon>Pseudomonadati</taxon>
        <taxon>Pseudomonadota</taxon>
        <taxon>Betaproteobacteria</taxon>
        <taxon>Burkholderiales</taxon>
        <taxon>Comamonadaceae</taxon>
        <taxon>Comamonas</taxon>
    </lineage>
</organism>
<keyword evidence="4" id="KW-1185">Reference proteome</keyword>
<feature type="compositionally biased region" description="Basic and acidic residues" evidence="1">
    <location>
        <begin position="1226"/>
        <end position="1235"/>
    </location>
</feature>